<feature type="compositionally biased region" description="Polar residues" evidence="1">
    <location>
        <begin position="57"/>
        <end position="67"/>
    </location>
</feature>
<feature type="compositionally biased region" description="Basic and acidic residues" evidence="1">
    <location>
        <begin position="42"/>
        <end position="56"/>
    </location>
</feature>
<dbReference type="InParanoid" id="A0A6J3Q7A5"/>
<dbReference type="Proteomes" id="UP000245320">
    <property type="component" value="Chromosome 16"/>
</dbReference>
<protein>
    <submittedName>
        <fullName evidence="3">Collagen alpha-2(I) chain-like</fullName>
    </submittedName>
</protein>
<feature type="region of interest" description="Disordered" evidence="1">
    <location>
        <begin position="39"/>
        <end position="260"/>
    </location>
</feature>
<evidence type="ECO:0000313" key="2">
    <source>
        <dbReference type="Proteomes" id="UP000245320"/>
    </source>
</evidence>
<evidence type="ECO:0000256" key="1">
    <source>
        <dbReference type="SAM" id="MobiDB-lite"/>
    </source>
</evidence>
<dbReference type="OrthoDB" id="10597446at2759"/>
<name>A0A6J3Q7A5_TURTR</name>
<feature type="compositionally biased region" description="Pro residues" evidence="1">
    <location>
        <begin position="219"/>
        <end position="231"/>
    </location>
</feature>
<keyword evidence="2" id="KW-1185">Reference proteome</keyword>
<accession>A0A6J3Q7A5</accession>
<dbReference type="RefSeq" id="XP_033698280.1">
    <property type="nucleotide sequence ID" value="XM_033842389.1"/>
</dbReference>
<feature type="compositionally biased region" description="Basic and acidic residues" evidence="1">
    <location>
        <begin position="81"/>
        <end position="96"/>
    </location>
</feature>
<reference evidence="3" key="1">
    <citation type="submission" date="2025-08" db="UniProtKB">
        <authorList>
            <consortium name="RefSeq"/>
        </authorList>
    </citation>
    <scope>IDENTIFICATION</scope>
    <source>
        <tissue evidence="3">Spleen</tissue>
    </source>
</reference>
<dbReference type="AlphaFoldDB" id="A0A6J3Q7A5"/>
<proteinExistence type="predicted"/>
<feature type="compositionally biased region" description="Low complexity" evidence="1">
    <location>
        <begin position="183"/>
        <end position="198"/>
    </location>
</feature>
<evidence type="ECO:0000313" key="3">
    <source>
        <dbReference type="RefSeq" id="XP_033698280.1"/>
    </source>
</evidence>
<feature type="compositionally biased region" description="Pro residues" evidence="1">
    <location>
        <begin position="199"/>
        <end position="211"/>
    </location>
</feature>
<organism evidence="2 3">
    <name type="scientific">Tursiops truncatus</name>
    <name type="common">Atlantic bottle-nosed dolphin</name>
    <name type="synonym">Delphinus truncatus</name>
    <dbReference type="NCBI Taxonomy" id="9739"/>
    <lineage>
        <taxon>Eukaryota</taxon>
        <taxon>Metazoa</taxon>
        <taxon>Chordata</taxon>
        <taxon>Craniata</taxon>
        <taxon>Vertebrata</taxon>
        <taxon>Euteleostomi</taxon>
        <taxon>Mammalia</taxon>
        <taxon>Eutheria</taxon>
        <taxon>Laurasiatheria</taxon>
        <taxon>Artiodactyla</taxon>
        <taxon>Whippomorpha</taxon>
        <taxon>Cetacea</taxon>
        <taxon>Odontoceti</taxon>
        <taxon>Delphinidae</taxon>
        <taxon>Tursiops</taxon>
    </lineage>
</organism>
<sequence length="329" mass="35114">MSQGGSAALGDPGLLSHEDLPEFASAALRGKMNSIYALRNKFNQEEPVRTRTRTDAHTQPYNAQLSKEASVRGGTGAATSVREKRGTGPESGEARGRVPRVRRLPASPRPGNNGASVTWGWGRRRGAEQGAAPRRGLPGTGGVRGPRARRRAPGRAGPEGRSGRVGQWRGQEGGPGPGRALHRSPSLAPSPARSFPSRPRVPPHSPAPPHGSKPRAQLPQPPGRAPSQPPPPRHRPRLAPGQGPARCSVPQLRRRTRPPRRSLAALREWNREAGLRLGPLRGSGDLQTTKHCPLLSYGVTHVDNPSMSFRSPSLGPSTGALDYLTYTPV</sequence>
<gene>
    <name evidence="3" type="primary">LOC117308538</name>
</gene>